<organism evidence="2 3">
    <name type="scientific">Aliidiomarina soli</name>
    <dbReference type="NCBI Taxonomy" id="1928574"/>
    <lineage>
        <taxon>Bacteria</taxon>
        <taxon>Pseudomonadati</taxon>
        <taxon>Pseudomonadota</taxon>
        <taxon>Gammaproteobacteria</taxon>
        <taxon>Alteromonadales</taxon>
        <taxon>Idiomarinaceae</taxon>
        <taxon>Aliidiomarina</taxon>
    </lineage>
</organism>
<sequence length="129" mass="14671">MKSLLAMTLLVPLALSASACVVVVDGDKSSVNSRSQSDWERQEARNRQALNELHTQQPMAEVIERMGNPDFDEQLRIGERSYRVLYYRTQRVESDGMTTKDECTPIVFERGELYGWGENQLKVLLSSSN</sequence>
<evidence type="ECO:0008006" key="4">
    <source>
        <dbReference type="Google" id="ProtNLM"/>
    </source>
</evidence>
<dbReference type="AlphaFoldDB" id="A0A432WLK4"/>
<keyword evidence="1" id="KW-0732">Signal</keyword>
<feature type="chain" id="PRO_5019507921" description="DUF3192 domain-containing protein" evidence="1">
    <location>
        <begin position="20"/>
        <end position="129"/>
    </location>
</feature>
<evidence type="ECO:0000256" key="1">
    <source>
        <dbReference type="SAM" id="SignalP"/>
    </source>
</evidence>
<dbReference type="RefSeq" id="WP_126797710.1">
    <property type="nucleotide sequence ID" value="NZ_PIPO01000001.1"/>
</dbReference>
<dbReference type="Pfam" id="PF11399">
    <property type="entry name" value="DUF3192"/>
    <property type="match status" value="1"/>
</dbReference>
<comment type="caution">
    <text evidence="2">The sequence shown here is derived from an EMBL/GenBank/DDBJ whole genome shotgun (WGS) entry which is preliminary data.</text>
</comment>
<dbReference type="PROSITE" id="PS51257">
    <property type="entry name" value="PROKAR_LIPOPROTEIN"/>
    <property type="match status" value="1"/>
</dbReference>
<keyword evidence="3" id="KW-1185">Reference proteome</keyword>
<proteinExistence type="predicted"/>
<evidence type="ECO:0000313" key="2">
    <source>
        <dbReference type="EMBL" id="RUO34655.1"/>
    </source>
</evidence>
<accession>A0A432WLK4</accession>
<name>A0A432WLK4_9GAMM</name>
<dbReference type="EMBL" id="PIPO01000001">
    <property type="protein sequence ID" value="RUO34655.1"/>
    <property type="molecule type" value="Genomic_DNA"/>
</dbReference>
<reference evidence="2 3" key="1">
    <citation type="journal article" date="2011" name="Front. Microbiol.">
        <title>Genomic signatures of strain selection and enhancement in Bacillus atrophaeus var. globigii, a historical biowarfare simulant.</title>
        <authorList>
            <person name="Gibbons H.S."/>
            <person name="Broomall S.M."/>
            <person name="McNew L.A."/>
            <person name="Daligault H."/>
            <person name="Chapman C."/>
            <person name="Bruce D."/>
            <person name="Karavis M."/>
            <person name="Krepps M."/>
            <person name="McGregor P.A."/>
            <person name="Hong C."/>
            <person name="Park K.H."/>
            <person name="Akmal A."/>
            <person name="Feldman A."/>
            <person name="Lin J.S."/>
            <person name="Chang W.E."/>
            <person name="Higgs B.W."/>
            <person name="Demirev P."/>
            <person name="Lindquist J."/>
            <person name="Liem A."/>
            <person name="Fochler E."/>
            <person name="Read T.D."/>
            <person name="Tapia R."/>
            <person name="Johnson S."/>
            <person name="Bishop-Lilly K.A."/>
            <person name="Detter C."/>
            <person name="Han C."/>
            <person name="Sozhamannan S."/>
            <person name="Rosenzweig C.N."/>
            <person name="Skowronski E.W."/>
        </authorList>
    </citation>
    <scope>NUCLEOTIDE SEQUENCE [LARGE SCALE GENOMIC DNA]</scope>
    <source>
        <strain evidence="2 3">Y4G10-17</strain>
    </source>
</reference>
<dbReference type="Proteomes" id="UP000287823">
    <property type="component" value="Unassembled WGS sequence"/>
</dbReference>
<dbReference type="InterPro" id="IPR021534">
    <property type="entry name" value="DUF3192"/>
</dbReference>
<protein>
    <recommendedName>
        <fullName evidence="4">DUF3192 domain-containing protein</fullName>
    </recommendedName>
</protein>
<feature type="signal peptide" evidence="1">
    <location>
        <begin position="1"/>
        <end position="19"/>
    </location>
</feature>
<gene>
    <name evidence="2" type="ORF">CWE14_01225</name>
</gene>
<evidence type="ECO:0000313" key="3">
    <source>
        <dbReference type="Proteomes" id="UP000287823"/>
    </source>
</evidence>